<dbReference type="InterPro" id="IPR001867">
    <property type="entry name" value="OmpR/PhoB-type_DNA-bd"/>
</dbReference>
<dbReference type="PANTHER" id="PTHR36842">
    <property type="entry name" value="PROTEIN TOLB HOMOLOG"/>
    <property type="match status" value="1"/>
</dbReference>
<evidence type="ECO:0000256" key="2">
    <source>
        <dbReference type="ARBA" id="ARBA00023125"/>
    </source>
</evidence>
<dbReference type="PANTHER" id="PTHR36842:SF1">
    <property type="entry name" value="PROTEIN TOLB"/>
    <property type="match status" value="1"/>
</dbReference>
<dbReference type="Gene3D" id="2.120.10.30">
    <property type="entry name" value="TolB, C-terminal domain"/>
    <property type="match status" value="2"/>
</dbReference>
<reference evidence="6" key="2">
    <citation type="submission" date="2023-01" db="EMBL/GenBank/DDBJ databases">
        <title>Draft genome sequence of Agaribacter marinus strain NBRC 110023.</title>
        <authorList>
            <person name="Sun Q."/>
            <person name="Mori K."/>
        </authorList>
    </citation>
    <scope>NUCLEOTIDE SEQUENCE</scope>
    <source>
        <strain evidence="6">NBRC 110023</strain>
    </source>
</reference>
<keyword evidence="4" id="KW-0472">Membrane</keyword>
<dbReference type="Pfam" id="PF07676">
    <property type="entry name" value="PD40"/>
    <property type="match status" value="2"/>
</dbReference>
<keyword evidence="7" id="KW-1185">Reference proteome</keyword>
<organism evidence="6 7">
    <name type="scientific">Agaribacter marinus</name>
    <dbReference type="NCBI Taxonomy" id="1431249"/>
    <lineage>
        <taxon>Bacteria</taxon>
        <taxon>Pseudomonadati</taxon>
        <taxon>Pseudomonadota</taxon>
        <taxon>Gammaproteobacteria</taxon>
        <taxon>Alteromonadales</taxon>
        <taxon>Alteromonadaceae</taxon>
        <taxon>Agaribacter</taxon>
    </lineage>
</organism>
<protein>
    <submittedName>
        <fullName evidence="6">Transcriptional regulator</fullName>
    </submittedName>
</protein>
<comment type="caution">
    <text evidence="6">The sequence shown here is derived from an EMBL/GenBank/DDBJ whole genome shotgun (WGS) entry which is preliminary data.</text>
</comment>
<dbReference type="Proteomes" id="UP001156601">
    <property type="component" value="Unassembled WGS sequence"/>
</dbReference>
<dbReference type="PROSITE" id="PS51755">
    <property type="entry name" value="OMPR_PHOB"/>
    <property type="match status" value="1"/>
</dbReference>
<proteinExistence type="inferred from homology"/>
<dbReference type="SUPFAM" id="SSF46894">
    <property type="entry name" value="C-terminal effector domain of the bipartite response regulators"/>
    <property type="match status" value="1"/>
</dbReference>
<dbReference type="SMART" id="SM00862">
    <property type="entry name" value="Trans_reg_C"/>
    <property type="match status" value="1"/>
</dbReference>
<evidence type="ECO:0000256" key="3">
    <source>
        <dbReference type="PROSITE-ProRule" id="PRU01091"/>
    </source>
</evidence>
<dbReference type="AlphaFoldDB" id="A0AA37T1N9"/>
<keyword evidence="4" id="KW-0812">Transmembrane</keyword>
<evidence type="ECO:0000256" key="4">
    <source>
        <dbReference type="SAM" id="Phobius"/>
    </source>
</evidence>
<evidence type="ECO:0000259" key="5">
    <source>
        <dbReference type="PROSITE" id="PS51755"/>
    </source>
</evidence>
<dbReference type="InterPro" id="IPR011042">
    <property type="entry name" value="6-blade_b-propeller_TolB-like"/>
</dbReference>
<evidence type="ECO:0000313" key="6">
    <source>
        <dbReference type="EMBL" id="GLR71951.1"/>
    </source>
</evidence>
<feature type="transmembrane region" description="Helical" evidence="4">
    <location>
        <begin position="126"/>
        <end position="147"/>
    </location>
</feature>
<dbReference type="GO" id="GO:0006355">
    <property type="term" value="P:regulation of DNA-templated transcription"/>
    <property type="evidence" value="ECO:0007669"/>
    <property type="project" value="InterPro"/>
</dbReference>
<name>A0AA37T1N9_9ALTE</name>
<dbReference type="InterPro" id="IPR016032">
    <property type="entry name" value="Sig_transdc_resp-reg_C-effctor"/>
</dbReference>
<dbReference type="RefSeq" id="WP_284218285.1">
    <property type="nucleotide sequence ID" value="NZ_BSOT01000006.1"/>
</dbReference>
<evidence type="ECO:0000256" key="1">
    <source>
        <dbReference type="ARBA" id="ARBA00009820"/>
    </source>
</evidence>
<gene>
    <name evidence="6" type="ORF">GCM10007852_28590</name>
</gene>
<feature type="DNA-binding region" description="OmpR/PhoB-type" evidence="3">
    <location>
        <begin position="7"/>
        <end position="105"/>
    </location>
</feature>
<feature type="domain" description="OmpR/PhoB-type" evidence="5">
    <location>
        <begin position="7"/>
        <end position="105"/>
    </location>
</feature>
<dbReference type="GO" id="GO:0000160">
    <property type="term" value="P:phosphorelay signal transduction system"/>
    <property type="evidence" value="ECO:0007669"/>
    <property type="project" value="InterPro"/>
</dbReference>
<dbReference type="CDD" id="cd00383">
    <property type="entry name" value="trans_reg_C"/>
    <property type="match status" value="1"/>
</dbReference>
<dbReference type="SUPFAM" id="SSF82171">
    <property type="entry name" value="DPP6 N-terminal domain-like"/>
    <property type="match status" value="1"/>
</dbReference>
<accession>A0AA37T1N9</accession>
<dbReference type="EMBL" id="BSOT01000006">
    <property type="protein sequence ID" value="GLR71951.1"/>
    <property type="molecule type" value="Genomic_DNA"/>
</dbReference>
<keyword evidence="4" id="KW-1133">Transmembrane helix</keyword>
<dbReference type="Gene3D" id="1.10.10.10">
    <property type="entry name" value="Winged helix-like DNA-binding domain superfamily/Winged helix DNA-binding domain"/>
    <property type="match status" value="1"/>
</dbReference>
<comment type="similarity">
    <text evidence="1">Belongs to the TolB family.</text>
</comment>
<evidence type="ECO:0000313" key="7">
    <source>
        <dbReference type="Proteomes" id="UP001156601"/>
    </source>
</evidence>
<reference evidence="6" key="1">
    <citation type="journal article" date="2014" name="Int. J. Syst. Evol. Microbiol.">
        <title>Complete genome sequence of Corynebacterium casei LMG S-19264T (=DSM 44701T), isolated from a smear-ripened cheese.</title>
        <authorList>
            <consortium name="US DOE Joint Genome Institute (JGI-PGF)"/>
            <person name="Walter F."/>
            <person name="Albersmeier A."/>
            <person name="Kalinowski J."/>
            <person name="Ruckert C."/>
        </authorList>
    </citation>
    <scope>NUCLEOTIDE SEQUENCE</scope>
    <source>
        <strain evidence="6">NBRC 110023</strain>
    </source>
</reference>
<sequence length="709" mass="80943">MSVVKKNQVFTLCNAEVNLSTQTIRHHDGRFEHVQLKFLEVLYCLAQSYPDVVSRDKIIQEVWQGNRYVGEKALTNAIWHIRKSLHLEHSDCIQTVRKKGYRLTQKPVVKEEQLLAPDNKEKSSGLISYVGLVLLLLSVFALAIYFFTEHTGSSQSVIMPITTSSGREAYPDISSDGKKMLYYWKRNNENQDLFYRDIERIDLPPVQLTHDAERESKSVWNLTMDKVFYIQKTWDYLSCRVVSLDLRTREKKFVGQCHPDVNPSIAISNDGTTLAYVGNDDHVSSVGVYTLDLQDPYAQPKRFSCASNCEFSDRDIEFSPNDRYFLMTRRTQLDEEDLFLVERESGESKRLTIGLQNVQGVAWHPNKNLIVYSAERAENRGAYALNLDNNEVLDLGIEGFSFPKFISGSNDIIYHDRRLRKFISTLEIEKQSAAIPFPLINSDYVHTNAMYSRATKKIVYISNESGDKELWTASLNGTQSRQLTRLAGNISFPSWSPDGTSVAFLLRHQASDETSIQIVDIETQEIKELTPNGLNEFLMPTWSKDGSSINVSAALERNDENFNRAYFKINIKDSTYRLISERSGGYIIESNTSDTIWYSDGNDAIYTASLSDPVGTEVRLIEPGLMSSAYSWFKSADGIYFLQRYADQERINFYAFDTSLIETVIKAPLRTFSNRVPFSFIDKSNSLVITQSVLPKVDIKRLSHPVLND</sequence>
<dbReference type="InterPro" id="IPR011659">
    <property type="entry name" value="WD40"/>
</dbReference>
<dbReference type="GO" id="GO:0003677">
    <property type="term" value="F:DNA binding"/>
    <property type="evidence" value="ECO:0007669"/>
    <property type="project" value="UniProtKB-UniRule"/>
</dbReference>
<keyword evidence="2 3" id="KW-0238">DNA-binding</keyword>
<dbReference type="Pfam" id="PF00486">
    <property type="entry name" value="Trans_reg_C"/>
    <property type="match status" value="1"/>
</dbReference>
<dbReference type="InterPro" id="IPR036388">
    <property type="entry name" value="WH-like_DNA-bd_sf"/>
</dbReference>